<sequence>MAIVFVFVSIWLLSSQVQHCEAKSAREILPDYIRQIMERIIQPVFLAIVRLRQMKIIADERGVQKDQDEHCDVLFDELELEVPFINQAYKVMSKLAGYLSLYTIESKKCETRSAISALTCYLHIGRHVTDTYSIYESTAVRLLDQLQEIDAYVSHLIEGCFVGGHTSEPDTP</sequence>
<protein>
    <submittedName>
        <fullName evidence="2">Putative secreted protein</fullName>
    </submittedName>
</protein>
<accession>A0A224XUS0</accession>
<dbReference type="EMBL" id="GFTR01002858">
    <property type="protein sequence ID" value="JAW13568.1"/>
    <property type="molecule type" value="Transcribed_RNA"/>
</dbReference>
<reference evidence="2" key="1">
    <citation type="journal article" date="2018" name="PLoS Negl. Trop. Dis.">
        <title>An insight into the salivary gland and fat body transcriptome of Panstrongylus lignarius (Hemiptera: Heteroptera), the main vector of Chagas disease in Peru.</title>
        <authorList>
            <person name="Nevoa J.C."/>
            <person name="Mendes M.T."/>
            <person name="da Silva M.V."/>
            <person name="Soares S.C."/>
            <person name="Oliveira C.J.F."/>
            <person name="Ribeiro J.M.C."/>
        </authorList>
    </citation>
    <scope>NUCLEOTIDE SEQUENCE</scope>
</reference>
<organism evidence="2">
    <name type="scientific">Panstrongylus lignarius</name>
    <dbReference type="NCBI Taxonomy" id="156445"/>
    <lineage>
        <taxon>Eukaryota</taxon>
        <taxon>Metazoa</taxon>
        <taxon>Ecdysozoa</taxon>
        <taxon>Arthropoda</taxon>
        <taxon>Hexapoda</taxon>
        <taxon>Insecta</taxon>
        <taxon>Pterygota</taxon>
        <taxon>Neoptera</taxon>
        <taxon>Paraneoptera</taxon>
        <taxon>Hemiptera</taxon>
        <taxon>Heteroptera</taxon>
        <taxon>Panheteroptera</taxon>
        <taxon>Cimicomorpha</taxon>
        <taxon>Reduviidae</taxon>
        <taxon>Triatominae</taxon>
        <taxon>Panstrongylus</taxon>
    </lineage>
</organism>
<keyword evidence="1" id="KW-0732">Signal</keyword>
<dbReference type="AlphaFoldDB" id="A0A224XUS0"/>
<feature type="signal peptide" evidence="1">
    <location>
        <begin position="1"/>
        <end position="22"/>
    </location>
</feature>
<evidence type="ECO:0000256" key="1">
    <source>
        <dbReference type="SAM" id="SignalP"/>
    </source>
</evidence>
<feature type="chain" id="PRO_5012058790" evidence="1">
    <location>
        <begin position="23"/>
        <end position="172"/>
    </location>
</feature>
<evidence type="ECO:0000313" key="2">
    <source>
        <dbReference type="EMBL" id="JAW13568.1"/>
    </source>
</evidence>
<proteinExistence type="predicted"/>
<name>A0A224XUS0_9HEMI</name>